<dbReference type="PANTHER" id="PTHR47219">
    <property type="entry name" value="RAB GTPASE-ACTIVATING PROTEIN 1-LIKE"/>
    <property type="match status" value="1"/>
</dbReference>
<dbReference type="Gene3D" id="1.10.472.80">
    <property type="entry name" value="Ypt/Rab-GAP domain of gyp1p, domain 3"/>
    <property type="match status" value="1"/>
</dbReference>
<dbReference type="Proteomes" id="UP000054845">
    <property type="component" value="Unassembled WGS sequence"/>
</dbReference>
<feature type="compositionally biased region" description="Basic and acidic residues" evidence="1">
    <location>
        <begin position="806"/>
        <end position="821"/>
    </location>
</feature>
<feature type="region of interest" description="Disordered" evidence="1">
    <location>
        <begin position="1041"/>
        <end position="1092"/>
    </location>
</feature>
<evidence type="ECO:0000313" key="3">
    <source>
        <dbReference type="EMBL" id="CEH14609.1"/>
    </source>
</evidence>
<dbReference type="InterPro" id="IPR000195">
    <property type="entry name" value="Rab-GAP-TBC_dom"/>
</dbReference>
<feature type="compositionally biased region" description="Low complexity" evidence="1">
    <location>
        <begin position="824"/>
        <end position="839"/>
    </location>
</feature>
<evidence type="ECO:0000256" key="1">
    <source>
        <dbReference type="SAM" id="MobiDB-lite"/>
    </source>
</evidence>
<dbReference type="Gene3D" id="1.10.8.270">
    <property type="entry name" value="putative rabgap domain of human tbc1 domain family member 14 like domains"/>
    <property type="match status" value="1"/>
</dbReference>
<dbReference type="PANTHER" id="PTHR47219:SF20">
    <property type="entry name" value="TBC1 DOMAIN FAMILY MEMBER 2B"/>
    <property type="match status" value="1"/>
</dbReference>
<organism evidence="3 4">
    <name type="scientific">Ceraceosorus bombacis</name>
    <dbReference type="NCBI Taxonomy" id="401625"/>
    <lineage>
        <taxon>Eukaryota</taxon>
        <taxon>Fungi</taxon>
        <taxon>Dikarya</taxon>
        <taxon>Basidiomycota</taxon>
        <taxon>Ustilaginomycotina</taxon>
        <taxon>Exobasidiomycetes</taxon>
        <taxon>Ceraceosorales</taxon>
        <taxon>Ceraceosoraceae</taxon>
        <taxon>Ceraceosorus</taxon>
    </lineage>
</organism>
<feature type="region of interest" description="Disordered" evidence="1">
    <location>
        <begin position="865"/>
        <end position="897"/>
    </location>
</feature>
<dbReference type="SMART" id="SM00164">
    <property type="entry name" value="TBC"/>
    <property type="match status" value="1"/>
</dbReference>
<feature type="compositionally biased region" description="Low complexity" evidence="1">
    <location>
        <begin position="459"/>
        <end position="473"/>
    </location>
</feature>
<dbReference type="STRING" id="401625.A0A0P1BEJ1"/>
<reference evidence="4" key="1">
    <citation type="submission" date="2014-09" db="EMBL/GenBank/DDBJ databases">
        <authorList>
            <person name="Sharma Rahul"/>
            <person name="Thines Marco"/>
        </authorList>
    </citation>
    <scope>NUCLEOTIDE SEQUENCE [LARGE SCALE GENOMIC DNA]</scope>
</reference>
<feature type="domain" description="Rab-GAP TBC" evidence="2">
    <location>
        <begin position="1248"/>
        <end position="1437"/>
    </location>
</feature>
<protein>
    <submittedName>
        <fullName evidence="3">Tbc-domain-containing protein</fullName>
    </submittedName>
</protein>
<feature type="region of interest" description="Disordered" evidence="1">
    <location>
        <begin position="1"/>
        <end position="176"/>
    </location>
</feature>
<name>A0A0P1BEJ1_9BASI</name>
<feature type="region of interest" description="Disordered" evidence="1">
    <location>
        <begin position="965"/>
        <end position="1019"/>
    </location>
</feature>
<dbReference type="SUPFAM" id="SSF47923">
    <property type="entry name" value="Ypt/Rab-GAP domain of gyp1p"/>
    <property type="match status" value="2"/>
</dbReference>
<feature type="compositionally biased region" description="Polar residues" evidence="1">
    <location>
        <begin position="1048"/>
        <end position="1060"/>
    </location>
</feature>
<feature type="region of interest" description="Disordered" evidence="1">
    <location>
        <begin position="510"/>
        <end position="577"/>
    </location>
</feature>
<dbReference type="FunFam" id="1.10.8.270:FF:000026">
    <property type="entry name" value="TBC (Tre-2/Bub2/Cdc16) domain family"/>
    <property type="match status" value="1"/>
</dbReference>
<keyword evidence="4" id="KW-1185">Reference proteome</keyword>
<feature type="compositionally biased region" description="Low complexity" evidence="1">
    <location>
        <begin position="131"/>
        <end position="151"/>
    </location>
</feature>
<evidence type="ECO:0000259" key="2">
    <source>
        <dbReference type="PROSITE" id="PS50086"/>
    </source>
</evidence>
<feature type="compositionally biased region" description="Basic and acidic residues" evidence="1">
    <location>
        <begin position="872"/>
        <end position="884"/>
    </location>
</feature>
<dbReference type="GO" id="GO:0031267">
    <property type="term" value="F:small GTPase binding"/>
    <property type="evidence" value="ECO:0007669"/>
    <property type="project" value="TreeGrafter"/>
</dbReference>
<feature type="compositionally biased region" description="Polar residues" evidence="1">
    <location>
        <begin position="427"/>
        <end position="444"/>
    </location>
</feature>
<dbReference type="InterPro" id="IPR035969">
    <property type="entry name" value="Rab-GAP_TBC_sf"/>
</dbReference>
<feature type="compositionally biased region" description="Low complexity" evidence="1">
    <location>
        <begin position="714"/>
        <end position="752"/>
    </location>
</feature>
<feature type="compositionally biased region" description="Polar residues" evidence="1">
    <location>
        <begin position="1071"/>
        <end position="1091"/>
    </location>
</feature>
<feature type="region of interest" description="Disordered" evidence="1">
    <location>
        <begin position="394"/>
        <end position="473"/>
    </location>
</feature>
<feature type="compositionally biased region" description="Low complexity" evidence="1">
    <location>
        <begin position="12"/>
        <end position="34"/>
    </location>
</feature>
<dbReference type="OrthoDB" id="294251at2759"/>
<feature type="region of interest" description="Disordered" evidence="1">
    <location>
        <begin position="315"/>
        <end position="345"/>
    </location>
</feature>
<feature type="compositionally biased region" description="Basic and acidic residues" evidence="1">
    <location>
        <begin position="445"/>
        <end position="454"/>
    </location>
</feature>
<feature type="compositionally biased region" description="Polar residues" evidence="1">
    <location>
        <begin position="332"/>
        <end position="343"/>
    </location>
</feature>
<feature type="compositionally biased region" description="Polar residues" evidence="1">
    <location>
        <begin position="774"/>
        <end position="786"/>
    </location>
</feature>
<sequence length="1517" mass="160414">MSHPLALSADLATPTTSKDASTADASASESTSNAQPADSWTRPGYFDLQKLAQRADEMERQSHASSSQLTDRLRLSPSAHPYAHSTKADSSVGDAESGYSSDDTIDENDRLRVSPVPSRAPSRLGNLAVGTRTRPPSRSAARSPVPPSVAREPTKAMSIAPSESDNDGEGVAERQSRRHYLSSLHQLSDVELERIATFGSATQPAHGARTDSASLAQGTATEAGLTSGVGAHTDSILATRTSLIRELSIALKVAIDEGSLHREALEGMQKKHVIAIGAQRRRYDARETALKDILRGAGVSQLRVERALMHATSQSEIPTFKADERKEGNSAADATQTHNGQRSSIKEELTSLGDEGLPESLREAMLENLAAEGGDELSRDHLKVHDQSTVRARRSLLSSTGDGESAVSARDDASDAVVLPDARADATASSQGARQQGDLRSTQEILDKGSDKSPRRSSRAPSVSSTKSSASKQSVAPSSFAWGLWGTSSVSHTKAAPSVHAVSPADVEADGYLSDGAQPAGSRGVLHSSPKDPRTAHARSASVSASSLNTPSSPRAPSSSSTSSDKTGTGSNRVLSGLSMMGSIAWRRKPKPSPRPTLSESIASRGAAGLIEGEEIANKADDTAAALSVGEGTANAASESLGGSSTLAIPTAKLDDEVAQSRPTEDDRVSVSDALQEALSADTAAPKAKSDTVPASRDLGAGHDKSSPAEERASVSSAASDASGSLKASRNVEARAAPPSASGSSGSTSAARLGQTLGRNEKRRRDGAVPRTPSHASNPNSVQPNVTRVPGMFSFGRSTVDSGKSPMKDTRAARQDSRGDDATPEPSAAAPAPSVELEPIIANDSKPPSLAIFAKRGGKLVTQRITPGRQAESSRAKALSRLEEESGSSESSGDEFEVYGGKGLVMMAPPEPINAREQDATELLTDRYGFVYDATSADVRLLRQARRAATPAPACLTGIRVGVRARGGSDSQSEDEKEDDADLFTPDSEEEAQPPDGPVSDDAATRATSLAEKEDLFDGAESHISEAGSVISSYSQKVAGMQAGGSKTGSNQSPTTTHSMLSVARAKPMTEASSLSVPSQNTAESGPTSPSAELEFQFASQPAAPNALTIETPKAAKGRPASTSQTVKRLLGQLQRMHEDQQAEQKTKWDEFLEQRRQAVTSRTGTRPSASQAANASAGGAARLAGAVRKSGGQMLGLSASEHATGLAQMDDVPEEAWQQGMIGVNRMGDSKLGKDHWRVFLRLCQAGIPLCYRAKVWTECSGAIEAAEPGKYQELLAEHQGDANQCTEQIDLDVHRTMPTNVYFGGDGPGVPKLRRLLVAYSWYNPTCGYCQGMNNLAATLLLTHATEEDAFWVLVMIIERILPSEYYTSHLLVSQADQRVLFDLVGELLPDLRAHLDELGVDLPAVTFAWFLSLYTDCLPVETLFRVWDVLFVEGMVVLFRVAIAILALNEKELLSATSASGIYSHMHSMTSKLFNADKLISLACEELKTAIRYADILILREKHVADLESELGLV</sequence>
<dbReference type="PROSITE" id="PS50086">
    <property type="entry name" value="TBC_RABGAP"/>
    <property type="match status" value="1"/>
</dbReference>
<dbReference type="InterPro" id="IPR050302">
    <property type="entry name" value="Rab_GAP_TBC_domain"/>
</dbReference>
<proteinExistence type="predicted"/>
<dbReference type="GO" id="GO:0005096">
    <property type="term" value="F:GTPase activator activity"/>
    <property type="evidence" value="ECO:0007669"/>
    <property type="project" value="TreeGrafter"/>
</dbReference>
<feature type="compositionally biased region" description="Basic and acidic residues" evidence="1">
    <location>
        <begin position="53"/>
        <end position="62"/>
    </location>
</feature>
<dbReference type="EMBL" id="CCYA01000243">
    <property type="protein sequence ID" value="CEH14609.1"/>
    <property type="molecule type" value="Genomic_DNA"/>
</dbReference>
<accession>A0A0P1BEJ1</accession>
<feature type="compositionally biased region" description="Acidic residues" evidence="1">
    <location>
        <begin position="972"/>
        <end position="993"/>
    </location>
</feature>
<feature type="compositionally biased region" description="Basic and acidic residues" evidence="1">
    <location>
        <begin position="700"/>
        <end position="713"/>
    </location>
</feature>
<dbReference type="Pfam" id="PF00566">
    <property type="entry name" value="RabGAP-TBC"/>
    <property type="match status" value="1"/>
</dbReference>
<feature type="compositionally biased region" description="Low complexity" evidence="1">
    <location>
        <begin position="538"/>
        <end position="571"/>
    </location>
</feature>
<feature type="region of interest" description="Disordered" evidence="1">
    <location>
        <begin position="655"/>
        <end position="674"/>
    </location>
</feature>
<feature type="compositionally biased region" description="Basic and acidic residues" evidence="1">
    <location>
        <begin position="759"/>
        <end position="768"/>
    </location>
</feature>
<feature type="region of interest" description="Disordered" evidence="1">
    <location>
        <begin position="679"/>
        <end position="840"/>
    </location>
</feature>
<evidence type="ECO:0000313" key="4">
    <source>
        <dbReference type="Proteomes" id="UP000054845"/>
    </source>
</evidence>